<organism evidence="2 3">
    <name type="scientific">Ramularia collo-cygni</name>
    <dbReference type="NCBI Taxonomy" id="112498"/>
    <lineage>
        <taxon>Eukaryota</taxon>
        <taxon>Fungi</taxon>
        <taxon>Dikarya</taxon>
        <taxon>Ascomycota</taxon>
        <taxon>Pezizomycotina</taxon>
        <taxon>Dothideomycetes</taxon>
        <taxon>Dothideomycetidae</taxon>
        <taxon>Mycosphaerellales</taxon>
        <taxon>Mycosphaerellaceae</taxon>
        <taxon>Ramularia</taxon>
    </lineage>
</organism>
<feature type="compositionally biased region" description="Basic and acidic residues" evidence="1">
    <location>
        <begin position="16"/>
        <end position="81"/>
    </location>
</feature>
<evidence type="ECO:0000313" key="3">
    <source>
        <dbReference type="Proteomes" id="UP000225277"/>
    </source>
</evidence>
<dbReference type="GeneID" id="35605755"/>
<feature type="compositionally biased region" description="Basic and acidic residues" evidence="1">
    <location>
        <begin position="98"/>
        <end position="107"/>
    </location>
</feature>
<protein>
    <submittedName>
        <fullName evidence="2">Uncharacterized protein</fullName>
    </submittedName>
</protein>
<sequence length="123" mass="13586">MSGTSNVGNSQVYEAGDQRNESDAVKQQKKEEERFHEGKENSHAANDPKDERSIANRLAHAEKDGLDNESGKNLSEDDKLAQQDATAPAKAHGNKPSKGAEIDQQLREEEEELLKKKGAYNPQ</sequence>
<dbReference type="Proteomes" id="UP000225277">
    <property type="component" value="Unassembled WGS sequence"/>
</dbReference>
<gene>
    <name evidence="2" type="ORF">RCC_10716</name>
</gene>
<evidence type="ECO:0000256" key="1">
    <source>
        <dbReference type="SAM" id="MobiDB-lite"/>
    </source>
</evidence>
<proteinExistence type="predicted"/>
<evidence type="ECO:0000313" key="2">
    <source>
        <dbReference type="EMBL" id="CZT24987.1"/>
    </source>
</evidence>
<dbReference type="AlphaFoldDB" id="A0A2D3V3X1"/>
<dbReference type="RefSeq" id="XP_023631710.1">
    <property type="nucleotide sequence ID" value="XM_023775942.1"/>
</dbReference>
<name>A0A2D3V3X1_9PEZI</name>
<feature type="compositionally biased region" description="Polar residues" evidence="1">
    <location>
        <begin position="1"/>
        <end position="12"/>
    </location>
</feature>
<dbReference type="PANTHER" id="PTHR39475:SF1">
    <property type="entry name" value="CONIDIATION-SPECIFIC PROTEIN 6"/>
    <property type="match status" value="1"/>
</dbReference>
<accession>A0A2D3V3X1</accession>
<keyword evidence="3" id="KW-1185">Reference proteome</keyword>
<dbReference type="OrthoDB" id="3358750at2759"/>
<dbReference type="PANTHER" id="PTHR39475">
    <property type="entry name" value="CONIDIATION-SPECIFIC PROTEIN 6"/>
    <property type="match status" value="1"/>
</dbReference>
<feature type="region of interest" description="Disordered" evidence="1">
    <location>
        <begin position="1"/>
        <end position="123"/>
    </location>
</feature>
<dbReference type="EMBL" id="FJUY01000024">
    <property type="protein sequence ID" value="CZT24987.1"/>
    <property type="molecule type" value="Genomic_DNA"/>
</dbReference>
<reference evidence="2 3" key="1">
    <citation type="submission" date="2016-03" db="EMBL/GenBank/DDBJ databases">
        <authorList>
            <person name="Ploux O."/>
        </authorList>
    </citation>
    <scope>NUCLEOTIDE SEQUENCE [LARGE SCALE GENOMIC DNA]</scope>
    <source>
        <strain evidence="2 3">URUG2</strain>
    </source>
</reference>